<dbReference type="FunCoup" id="I3EGQ2">
    <property type="interactions" value="209"/>
</dbReference>
<evidence type="ECO:0000256" key="4">
    <source>
        <dbReference type="HAMAP-Rule" id="MF_03122"/>
    </source>
</evidence>
<dbReference type="EMBL" id="GL870878">
    <property type="protein sequence ID" value="EIJ88399.1"/>
    <property type="molecule type" value="Genomic_DNA"/>
</dbReference>
<keyword evidence="4" id="KW-0007">Acetylation</keyword>
<keyword evidence="6" id="KW-1185">Reference proteome</keyword>
<dbReference type="OMA" id="TRFKGHE"/>
<gene>
    <name evidence="4" type="primary">RPS1</name>
    <name evidence="5" type="ORF">NEQG_01089</name>
</gene>
<proteinExistence type="inferred from homology"/>
<dbReference type="HOGENOM" id="CLU_062507_0_1_1"/>
<comment type="subunit">
    <text evidence="4">Component of the small ribosomal subunit. Mature ribosomes consist of a small (40S) and a large (60S) subunit. The 40S subunit contains about 33 different proteins and 1 molecule of RNA (18S). The 60S subunit contains about 49 different proteins and 3 molecules of RNA (25S, 5.8S and 5S).</text>
</comment>
<dbReference type="OrthoDB" id="9834376at2759"/>
<evidence type="ECO:0000256" key="3">
    <source>
        <dbReference type="ARBA" id="ARBA00023274"/>
    </source>
</evidence>
<keyword evidence="1 4" id="KW-0963">Cytoplasm</keyword>
<dbReference type="InParanoid" id="I3EGQ2"/>
<evidence type="ECO:0000256" key="2">
    <source>
        <dbReference type="ARBA" id="ARBA00022980"/>
    </source>
</evidence>
<protein>
    <recommendedName>
        <fullName evidence="4">Small ribosomal subunit protein eS1</fullName>
    </recommendedName>
</protein>
<dbReference type="Pfam" id="PF01015">
    <property type="entry name" value="Ribosomal_S3Ae"/>
    <property type="match status" value="1"/>
</dbReference>
<sequence>MASKGKAKVSGGGISKGKKIRSKKSVDVMSKKEFYNLTLPSIFETKQAGVTIVDRSQGNYFAPDAVRGRTFEVNQGDLMTSSNTQSFRKFKFVVDGVRGKDAISSFHSMELISDKIKSIPKKWHTLVETCSKVETVDGYTLRVFTVSNTKRKPKSVKKNCYAKLSQVKAIRQIIFKIVSEELSGCKINDVMKKLMNETIGMRIEQEGIKIYPLQNCHVKKVKVLKRPKIDETEFDVKQKGKKVEMVYEPEAAQVVA</sequence>
<evidence type="ECO:0000256" key="1">
    <source>
        <dbReference type="ARBA" id="ARBA00022490"/>
    </source>
</evidence>
<dbReference type="STRING" id="935791.I3EGQ2"/>
<dbReference type="GO" id="GO:0022627">
    <property type="term" value="C:cytosolic small ribosomal subunit"/>
    <property type="evidence" value="ECO:0007669"/>
    <property type="project" value="UniProtKB-UniRule"/>
</dbReference>
<feature type="modified residue" description="N-acetylalanine; partial" evidence="4">
    <location>
        <position position="2"/>
    </location>
</feature>
<dbReference type="InterPro" id="IPR027500">
    <property type="entry name" value="Ribosomal_eS1_euk"/>
</dbReference>
<evidence type="ECO:0000313" key="6">
    <source>
        <dbReference type="Proteomes" id="UP000002872"/>
    </source>
</evidence>
<keyword evidence="2 4" id="KW-0689">Ribosomal protein</keyword>
<comment type="similarity">
    <text evidence="4">Belongs to the eukaryotic ribosomal protein eS1 family.</text>
</comment>
<organism evidence="5 6">
    <name type="scientific">Nematocida parisii (strain ERTm3)</name>
    <name type="common">Nematode killer fungus</name>
    <dbReference type="NCBI Taxonomy" id="935791"/>
    <lineage>
        <taxon>Eukaryota</taxon>
        <taxon>Fungi</taxon>
        <taxon>Fungi incertae sedis</taxon>
        <taxon>Microsporidia</taxon>
        <taxon>Nematocida</taxon>
    </lineage>
</organism>
<accession>I3EGQ2</accession>
<dbReference type="Proteomes" id="UP000002872">
    <property type="component" value="Unassembled WGS sequence"/>
</dbReference>
<name>I3EGQ2_NEMP3</name>
<keyword evidence="3 4" id="KW-0687">Ribonucleoprotein</keyword>
<dbReference type="GO" id="GO:0006412">
    <property type="term" value="P:translation"/>
    <property type="evidence" value="ECO:0007669"/>
    <property type="project" value="UniProtKB-UniRule"/>
</dbReference>
<comment type="subcellular location">
    <subcellularLocation>
        <location evidence="4">Cytoplasm</location>
    </subcellularLocation>
</comment>
<dbReference type="GO" id="GO:0003735">
    <property type="term" value="F:structural constituent of ribosome"/>
    <property type="evidence" value="ECO:0007669"/>
    <property type="project" value="UniProtKB-UniRule"/>
</dbReference>
<dbReference type="VEuPathDB" id="MicrosporidiaDB:NEQG_01089"/>
<dbReference type="InterPro" id="IPR001593">
    <property type="entry name" value="Ribosomal_eS1"/>
</dbReference>
<dbReference type="AlphaFoldDB" id="I3EGQ2"/>
<dbReference type="HAMAP" id="MF_03122">
    <property type="entry name" value="Ribosomal_eS1_euk"/>
    <property type="match status" value="1"/>
</dbReference>
<reference evidence="5" key="1">
    <citation type="submission" date="2011-01" db="EMBL/GenBank/DDBJ databases">
        <title>The Genome Sequence of Nematocida parisii strain ERTm3.</title>
        <authorList>
            <consortium name="The Broad Institute Genome Sequencing Platform"/>
            <consortium name="The Broad Institute Genome Sequencing Center for Infectious Disease"/>
            <person name="Cuomo C."/>
            <person name="Troemel E."/>
            <person name="Young S.K."/>
            <person name="Zeng Q."/>
            <person name="Gargeya S."/>
            <person name="Fitzgerald M."/>
            <person name="Haas B."/>
            <person name="Abouelleil A."/>
            <person name="Alvarado L."/>
            <person name="Arachchi H.M."/>
            <person name="Berlin A."/>
            <person name="Chapman S.B."/>
            <person name="Gearin G."/>
            <person name="Goldberg J."/>
            <person name="Griggs A."/>
            <person name="Gujja S."/>
            <person name="Hansen M."/>
            <person name="Heiman D."/>
            <person name="Howarth C."/>
            <person name="Larimer J."/>
            <person name="Lui A."/>
            <person name="MacDonald P.J.P."/>
            <person name="McCowen C."/>
            <person name="Montmayeur A."/>
            <person name="Murphy C."/>
            <person name="Neiman D."/>
            <person name="Pearson M."/>
            <person name="Priest M."/>
            <person name="Roberts A."/>
            <person name="Saif S."/>
            <person name="Shea T."/>
            <person name="Sisk P."/>
            <person name="Stolte C."/>
            <person name="Sykes S."/>
            <person name="Wortman J."/>
            <person name="Nusbaum C."/>
            <person name="Birren B."/>
        </authorList>
    </citation>
    <scope>NUCLEOTIDE SEQUENCE</scope>
    <source>
        <strain evidence="5">ERTm3</strain>
    </source>
</reference>
<dbReference type="PANTHER" id="PTHR11830">
    <property type="entry name" value="40S RIBOSOMAL PROTEIN S3A"/>
    <property type="match status" value="1"/>
</dbReference>
<dbReference type="SMART" id="SM01397">
    <property type="entry name" value="Ribosomal_S3Ae"/>
    <property type="match status" value="1"/>
</dbReference>
<feature type="initiator methionine" description="Removed" evidence="4">
    <location>
        <position position="1"/>
    </location>
</feature>
<evidence type="ECO:0000313" key="5">
    <source>
        <dbReference type="EMBL" id="EIJ88399.1"/>
    </source>
</evidence>